<sequence length="64" mass="7136">MSTENLISDNELDKASGGELRYMEELFGTPECPGPKNFDYDSSTCNRCYSSWVDNSGNHYCANA</sequence>
<reference evidence="1" key="1">
    <citation type="submission" date="2020-12" db="EMBL/GenBank/DDBJ databases">
        <title>Clostridium thailandense sp. nov., a novel acetogenic bacterium isolated from peat land soil in Thailand.</title>
        <authorList>
            <person name="Chaikitkaew S."/>
            <person name="Birkeland N.K."/>
        </authorList>
    </citation>
    <scope>NUCLEOTIDE SEQUENCE</scope>
    <source>
        <strain evidence="1">PL3</strain>
    </source>
</reference>
<dbReference type="Proteomes" id="UP000694308">
    <property type="component" value="Unassembled WGS sequence"/>
</dbReference>
<protein>
    <submittedName>
        <fullName evidence="1">Uncharacterized protein</fullName>
    </submittedName>
</protein>
<accession>A0A949TPH1</accession>
<keyword evidence="2" id="KW-1185">Reference proteome</keyword>
<dbReference type="AlphaFoldDB" id="A0A949TPH1"/>
<dbReference type="EMBL" id="JAEEGC010000159">
    <property type="protein sequence ID" value="MBV7276150.1"/>
    <property type="molecule type" value="Genomic_DNA"/>
</dbReference>
<name>A0A949TPH1_9CLOT</name>
<comment type="caution">
    <text evidence="1">The sequence shown here is derived from an EMBL/GenBank/DDBJ whole genome shotgun (WGS) entry which is preliminary data.</text>
</comment>
<proteinExistence type="predicted"/>
<organism evidence="1 2">
    <name type="scientific">Clostridium thailandense</name>
    <dbReference type="NCBI Taxonomy" id="2794346"/>
    <lineage>
        <taxon>Bacteria</taxon>
        <taxon>Bacillati</taxon>
        <taxon>Bacillota</taxon>
        <taxon>Clostridia</taxon>
        <taxon>Eubacteriales</taxon>
        <taxon>Clostridiaceae</taxon>
        <taxon>Clostridium</taxon>
    </lineage>
</organism>
<evidence type="ECO:0000313" key="1">
    <source>
        <dbReference type="EMBL" id="MBV7276150.1"/>
    </source>
</evidence>
<evidence type="ECO:0000313" key="2">
    <source>
        <dbReference type="Proteomes" id="UP000694308"/>
    </source>
</evidence>
<gene>
    <name evidence="1" type="ORF">I6U48_25015</name>
</gene>
<dbReference type="RefSeq" id="WP_218323194.1">
    <property type="nucleotide sequence ID" value="NZ_JAEEGC010000159.1"/>
</dbReference>